<keyword evidence="4 10" id="KW-0378">Hydrolase</keyword>
<keyword evidence="5 10" id="KW-0460">Magnesium</keyword>
<feature type="binding site" evidence="10">
    <location>
        <position position="239"/>
    </location>
    <ligand>
        <name>Mn(2+)</name>
        <dbReference type="ChEBI" id="CHEBI:29035"/>
    </ligand>
</feature>
<comment type="subunit">
    <text evidence="9 10">Homodimer, forms a heterotetramer with a Cas2 homodimer.</text>
</comment>
<accession>A0AAW3JQZ6</accession>
<dbReference type="PANTHER" id="PTHR34353:SF2">
    <property type="entry name" value="CRISPR-ASSOCIATED ENDONUCLEASE CAS1 1"/>
    <property type="match status" value="1"/>
</dbReference>
<sequence length="336" mass="38677">MPMSFVYVVEDGSKMSIDGGCLKITYKSGEVSKMPKETVEAISIFGNSQMSTQCTKFCLEKGIRVSYFSKNGSYFGCLLSTGHVNIKRLKKQIFLSEDKDFCVKLSKKIIQAKINNQLVVVKRYLRNSNIDESDNLFQISNARKKVIEAESVEQIMGYEGTASRYYFKILSDLVETDFKFSGRNRRPPKDPFNSLLSLGYTLVMYELYGELESHGLNPFAGFLHQDRENHPTLASDMMEEWRAVLVDSVVMSLIQGHEISIDEFYYDEETGACLLKKDGMKIFLSKMEKKLHSEAKYLSYINERMSFRKAIWHQVRMLSRTVDLGDVEQYKPITIR</sequence>
<evidence type="ECO:0000256" key="1">
    <source>
        <dbReference type="ARBA" id="ARBA00022722"/>
    </source>
</evidence>
<dbReference type="Gene3D" id="1.20.120.920">
    <property type="entry name" value="CRISPR-associated endonuclease Cas1, C-terminal domain"/>
    <property type="match status" value="1"/>
</dbReference>
<dbReference type="InterPro" id="IPR050646">
    <property type="entry name" value="Cas1"/>
</dbReference>
<dbReference type="Proteomes" id="UP000050833">
    <property type="component" value="Unassembled WGS sequence"/>
</dbReference>
<dbReference type="Pfam" id="PF01867">
    <property type="entry name" value="Cas_Cas1"/>
    <property type="match status" value="1"/>
</dbReference>
<dbReference type="HAMAP" id="MF_01470">
    <property type="entry name" value="Cas1"/>
    <property type="match status" value="1"/>
</dbReference>
<evidence type="ECO:0000256" key="5">
    <source>
        <dbReference type="ARBA" id="ARBA00022842"/>
    </source>
</evidence>
<evidence type="ECO:0000256" key="8">
    <source>
        <dbReference type="ARBA" id="ARBA00023211"/>
    </source>
</evidence>
<dbReference type="GO" id="GO:0051607">
    <property type="term" value="P:defense response to virus"/>
    <property type="evidence" value="ECO:0007669"/>
    <property type="project" value="UniProtKB-UniRule"/>
</dbReference>
<evidence type="ECO:0000256" key="10">
    <source>
        <dbReference type="HAMAP-Rule" id="MF_01470"/>
    </source>
</evidence>
<name>A0AAW3JQZ6_9FIRM</name>
<dbReference type="CDD" id="cd09634">
    <property type="entry name" value="Cas1_I-II-III"/>
    <property type="match status" value="1"/>
</dbReference>
<evidence type="ECO:0000256" key="3">
    <source>
        <dbReference type="ARBA" id="ARBA00022759"/>
    </source>
</evidence>
<protein>
    <recommendedName>
        <fullName evidence="10">CRISPR-associated endonuclease Cas1</fullName>
        <ecNumber evidence="10">3.1.-.-</ecNumber>
    </recommendedName>
</protein>
<dbReference type="GO" id="GO:0043571">
    <property type="term" value="P:maintenance of CRISPR repeat elements"/>
    <property type="evidence" value="ECO:0007669"/>
    <property type="project" value="UniProtKB-UniRule"/>
</dbReference>
<dbReference type="GO" id="GO:0016787">
    <property type="term" value="F:hydrolase activity"/>
    <property type="evidence" value="ECO:0007669"/>
    <property type="project" value="UniProtKB-KW"/>
</dbReference>
<dbReference type="PANTHER" id="PTHR34353">
    <property type="entry name" value="CRISPR-ASSOCIATED ENDONUCLEASE CAS1 1"/>
    <property type="match status" value="1"/>
</dbReference>
<dbReference type="InterPro" id="IPR042211">
    <property type="entry name" value="CRISPR-assoc_Cas1_N"/>
</dbReference>
<dbReference type="NCBIfam" id="TIGR00287">
    <property type="entry name" value="cas1"/>
    <property type="match status" value="1"/>
</dbReference>
<dbReference type="EMBL" id="LLKB01000005">
    <property type="protein sequence ID" value="KQC84610.1"/>
    <property type="molecule type" value="Genomic_DNA"/>
</dbReference>
<organism evidence="11 12">
    <name type="scientific">Butyribacter intestini</name>
    <dbReference type="NCBI Taxonomy" id="1703332"/>
    <lineage>
        <taxon>Bacteria</taxon>
        <taxon>Bacillati</taxon>
        <taxon>Bacillota</taxon>
        <taxon>Clostridia</taxon>
        <taxon>Lachnospirales</taxon>
        <taxon>Lachnospiraceae</taxon>
        <taxon>Butyribacter</taxon>
    </lineage>
</organism>
<feature type="binding site" evidence="10">
    <location>
        <position position="159"/>
    </location>
    <ligand>
        <name>Mn(2+)</name>
        <dbReference type="ChEBI" id="CHEBI:29035"/>
    </ligand>
</feature>
<dbReference type="InterPro" id="IPR002729">
    <property type="entry name" value="CRISPR-assoc_Cas1"/>
</dbReference>
<keyword evidence="2 10" id="KW-0479">Metal-binding</keyword>
<keyword evidence="7 10" id="KW-0238">DNA-binding</keyword>
<comment type="caution">
    <text evidence="11">The sequence shown here is derived from an EMBL/GenBank/DDBJ whole genome shotgun (WGS) entry which is preliminary data.</text>
</comment>
<comment type="cofactor">
    <cofactor evidence="10">
        <name>Mg(2+)</name>
        <dbReference type="ChEBI" id="CHEBI:18420"/>
    </cofactor>
    <cofactor evidence="10">
        <name>Mn(2+)</name>
        <dbReference type="ChEBI" id="CHEBI:29035"/>
    </cofactor>
</comment>
<feature type="binding site" evidence="10">
    <location>
        <position position="224"/>
    </location>
    <ligand>
        <name>Mn(2+)</name>
        <dbReference type="ChEBI" id="CHEBI:29035"/>
    </ligand>
</feature>
<evidence type="ECO:0000256" key="9">
    <source>
        <dbReference type="ARBA" id="ARBA00038592"/>
    </source>
</evidence>
<dbReference type="AlphaFoldDB" id="A0AAW3JQZ6"/>
<comment type="similarity">
    <text evidence="10">Belongs to the CRISPR-associated endonuclease Cas1 family.</text>
</comment>
<evidence type="ECO:0000313" key="12">
    <source>
        <dbReference type="Proteomes" id="UP000050833"/>
    </source>
</evidence>
<keyword evidence="12" id="KW-1185">Reference proteome</keyword>
<dbReference type="GO" id="GO:0004519">
    <property type="term" value="F:endonuclease activity"/>
    <property type="evidence" value="ECO:0007669"/>
    <property type="project" value="UniProtKB-UniRule"/>
</dbReference>
<dbReference type="Gene3D" id="3.100.10.20">
    <property type="entry name" value="CRISPR-associated endonuclease Cas1, N-terminal domain"/>
    <property type="match status" value="1"/>
</dbReference>
<dbReference type="GO" id="GO:0003677">
    <property type="term" value="F:DNA binding"/>
    <property type="evidence" value="ECO:0007669"/>
    <property type="project" value="UniProtKB-KW"/>
</dbReference>
<keyword evidence="8 10" id="KW-0464">Manganese</keyword>
<dbReference type="GO" id="GO:0046872">
    <property type="term" value="F:metal ion binding"/>
    <property type="evidence" value="ECO:0007669"/>
    <property type="project" value="UniProtKB-UniRule"/>
</dbReference>
<reference evidence="11 12" key="1">
    <citation type="submission" date="2015-10" db="EMBL/GenBank/DDBJ databases">
        <title>Butyribacter intestini gen. nov., sp. nov., a butyric acid-producing bacterium of the family Lachnospiraceae isolated from the human faeces.</title>
        <authorList>
            <person name="Zou Y."/>
            <person name="Xue W."/>
            <person name="Luo G."/>
            <person name="Lv M."/>
        </authorList>
    </citation>
    <scope>NUCLEOTIDE SEQUENCE [LARGE SCALE GENOMIC DNA]</scope>
    <source>
        <strain evidence="11 12">TF01-11</strain>
    </source>
</reference>
<dbReference type="EC" id="3.1.-.-" evidence="10"/>
<evidence type="ECO:0000256" key="4">
    <source>
        <dbReference type="ARBA" id="ARBA00022801"/>
    </source>
</evidence>
<keyword evidence="3 10" id="KW-0255">Endonuclease</keyword>
<evidence type="ECO:0000313" key="11">
    <source>
        <dbReference type="EMBL" id="KQC84610.1"/>
    </source>
</evidence>
<evidence type="ECO:0000256" key="7">
    <source>
        <dbReference type="ARBA" id="ARBA00023125"/>
    </source>
</evidence>
<proteinExistence type="inferred from homology"/>
<keyword evidence="1 10" id="KW-0540">Nuclease</keyword>
<evidence type="ECO:0000256" key="6">
    <source>
        <dbReference type="ARBA" id="ARBA00023118"/>
    </source>
</evidence>
<dbReference type="InterPro" id="IPR042206">
    <property type="entry name" value="CRISPR-assoc_Cas1_C"/>
</dbReference>
<keyword evidence="6 10" id="KW-0051">Antiviral defense</keyword>
<comment type="function">
    <text evidence="10">CRISPR (clustered regularly interspaced short palindromic repeat), is an adaptive immune system that provides protection against mobile genetic elements (viruses, transposable elements and conjugative plasmids). CRISPR clusters contain spacers, sequences complementary to antecedent mobile elements, and target invading nucleic acids. CRISPR clusters are transcribed and processed into CRISPR RNA (crRNA). Acts as a dsDNA endonuclease. Involved in the integration of spacer DNA into the CRISPR cassette.</text>
</comment>
<gene>
    <name evidence="10" type="primary">cas1</name>
    <name evidence="11" type="ORF">APZ18_07645</name>
</gene>
<evidence type="ECO:0000256" key="2">
    <source>
        <dbReference type="ARBA" id="ARBA00022723"/>
    </source>
</evidence>